<protein>
    <submittedName>
        <fullName evidence="1">Uncharacterized protein</fullName>
    </submittedName>
</protein>
<dbReference type="Proteomes" id="UP001307889">
    <property type="component" value="Chromosome 6"/>
</dbReference>
<reference evidence="1 2" key="1">
    <citation type="submission" date="2023-09" db="EMBL/GenBank/DDBJ databases">
        <title>Nesidiocoris tenuis whole genome shotgun sequence.</title>
        <authorList>
            <person name="Shibata T."/>
            <person name="Shimoda M."/>
            <person name="Kobayashi T."/>
            <person name="Uehara T."/>
        </authorList>
    </citation>
    <scope>NUCLEOTIDE SEQUENCE [LARGE SCALE GENOMIC DNA]</scope>
    <source>
        <strain evidence="1 2">Japan</strain>
    </source>
</reference>
<evidence type="ECO:0000313" key="2">
    <source>
        <dbReference type="Proteomes" id="UP001307889"/>
    </source>
</evidence>
<dbReference type="EMBL" id="AP028914">
    <property type="protein sequence ID" value="BES95932.1"/>
    <property type="molecule type" value="Genomic_DNA"/>
</dbReference>
<organism evidence="1 2">
    <name type="scientific">Nesidiocoris tenuis</name>
    <dbReference type="NCBI Taxonomy" id="355587"/>
    <lineage>
        <taxon>Eukaryota</taxon>
        <taxon>Metazoa</taxon>
        <taxon>Ecdysozoa</taxon>
        <taxon>Arthropoda</taxon>
        <taxon>Hexapoda</taxon>
        <taxon>Insecta</taxon>
        <taxon>Pterygota</taxon>
        <taxon>Neoptera</taxon>
        <taxon>Paraneoptera</taxon>
        <taxon>Hemiptera</taxon>
        <taxon>Heteroptera</taxon>
        <taxon>Panheteroptera</taxon>
        <taxon>Cimicomorpha</taxon>
        <taxon>Miridae</taxon>
        <taxon>Dicyphina</taxon>
        <taxon>Nesidiocoris</taxon>
    </lineage>
</organism>
<gene>
    <name evidence="1" type="ORF">NTJ_08741</name>
</gene>
<sequence>MVGRRIDGQSSTFLLTSLVEIEERALHSGCLVKLESLDRRPLEGEGVTIRWVSPPKPSSPPDMEDLPSLGLGSYIGVKLSIKSSLLTRPCLSFALPRSVA</sequence>
<name>A0ABN7AZN4_9HEMI</name>
<evidence type="ECO:0000313" key="1">
    <source>
        <dbReference type="EMBL" id="BES95932.1"/>
    </source>
</evidence>
<keyword evidence="2" id="KW-1185">Reference proteome</keyword>
<proteinExistence type="predicted"/>
<accession>A0ABN7AZN4</accession>